<dbReference type="EMBL" id="BAAABV010000021">
    <property type="protein sequence ID" value="GAA0300971.1"/>
    <property type="molecule type" value="Genomic_DNA"/>
</dbReference>
<dbReference type="InterPro" id="IPR024072">
    <property type="entry name" value="DHFR-like_dom_sf"/>
</dbReference>
<reference evidence="3" key="1">
    <citation type="journal article" date="2019" name="Int. J. Syst. Evol. Microbiol.">
        <title>The Global Catalogue of Microorganisms (GCM) 10K type strain sequencing project: providing services to taxonomists for standard genome sequencing and annotation.</title>
        <authorList>
            <consortium name="The Broad Institute Genomics Platform"/>
            <consortium name="The Broad Institute Genome Sequencing Center for Infectious Disease"/>
            <person name="Wu L."/>
            <person name="Ma J."/>
        </authorList>
    </citation>
    <scope>NUCLEOTIDE SEQUENCE [LARGE SCALE GENOMIC DNA]</scope>
    <source>
        <strain evidence="3">JCM 4505</strain>
    </source>
</reference>
<dbReference type="PANTHER" id="PTHR38011">
    <property type="entry name" value="DIHYDROFOLATE REDUCTASE FAMILY PROTEIN (AFU_ORTHOLOGUE AFUA_8G06820)"/>
    <property type="match status" value="1"/>
</dbReference>
<evidence type="ECO:0000313" key="2">
    <source>
        <dbReference type="EMBL" id="GAA0300971.1"/>
    </source>
</evidence>
<feature type="domain" description="Bacterial bifunctional deaminase-reductase C-terminal" evidence="1">
    <location>
        <begin position="3"/>
        <end position="179"/>
    </location>
</feature>
<dbReference type="Gene3D" id="3.40.430.10">
    <property type="entry name" value="Dihydrofolate Reductase, subunit A"/>
    <property type="match status" value="1"/>
</dbReference>
<protein>
    <submittedName>
        <fullName evidence="2">Dihydrofolate reductase family protein</fullName>
    </submittedName>
</protein>
<proteinExistence type="predicted"/>
<sequence length="187" mass="20877">MRRVTYSMGVSLDGYIVGPDGRFDWTEPDEELFRFVTDEIRGVGVHLMGRRLYETMLYWETAGRDPSLGAPMREWAALWNPLPKVVFSTTLPEVRGRARLASGGPAEEIERLRASPDPGDIAIGGATLAAEAAALDLIDEYRPRVHPVLVGGGIPFFPRHARRVDLELTESRTLGSQVVCLRYRVVR</sequence>
<evidence type="ECO:0000313" key="3">
    <source>
        <dbReference type="Proteomes" id="UP001501867"/>
    </source>
</evidence>
<dbReference type="Pfam" id="PF01872">
    <property type="entry name" value="RibD_C"/>
    <property type="match status" value="1"/>
</dbReference>
<accession>A0ABP3F8D9</accession>
<dbReference type="Proteomes" id="UP001501867">
    <property type="component" value="Unassembled WGS sequence"/>
</dbReference>
<dbReference type="InterPro" id="IPR002734">
    <property type="entry name" value="RibDG_C"/>
</dbReference>
<dbReference type="InterPro" id="IPR050765">
    <property type="entry name" value="Riboflavin_Biosynth_HTPR"/>
</dbReference>
<dbReference type="SUPFAM" id="SSF53597">
    <property type="entry name" value="Dihydrofolate reductase-like"/>
    <property type="match status" value="1"/>
</dbReference>
<evidence type="ECO:0000259" key="1">
    <source>
        <dbReference type="Pfam" id="PF01872"/>
    </source>
</evidence>
<comment type="caution">
    <text evidence="2">The sequence shown here is derived from an EMBL/GenBank/DDBJ whole genome shotgun (WGS) entry which is preliminary data.</text>
</comment>
<name>A0ABP3F8D9_9ACTN</name>
<organism evidence="2 3">
    <name type="scientific">Streptomyces polychromogenes</name>
    <dbReference type="NCBI Taxonomy" id="67342"/>
    <lineage>
        <taxon>Bacteria</taxon>
        <taxon>Bacillati</taxon>
        <taxon>Actinomycetota</taxon>
        <taxon>Actinomycetes</taxon>
        <taxon>Kitasatosporales</taxon>
        <taxon>Streptomycetaceae</taxon>
        <taxon>Streptomyces</taxon>
    </lineage>
</organism>
<gene>
    <name evidence="2" type="ORF">GCM10010302_44440</name>
</gene>
<dbReference type="RefSeq" id="WP_344162267.1">
    <property type="nucleotide sequence ID" value="NZ_BAAABV010000021.1"/>
</dbReference>
<dbReference type="PANTHER" id="PTHR38011:SF11">
    <property type="entry name" value="2,5-DIAMINO-6-RIBOSYLAMINO-4(3H)-PYRIMIDINONE 5'-PHOSPHATE REDUCTASE"/>
    <property type="match status" value="1"/>
</dbReference>
<keyword evidence="3" id="KW-1185">Reference proteome</keyword>